<evidence type="ECO:0000256" key="7">
    <source>
        <dbReference type="SAM" id="Phobius"/>
    </source>
</evidence>
<dbReference type="PANTHER" id="PTHR44757:SF2">
    <property type="entry name" value="BIOFILM ARCHITECTURE MAINTENANCE PROTEIN MBAA"/>
    <property type="match status" value="1"/>
</dbReference>
<dbReference type="NCBIfam" id="TIGR00229">
    <property type="entry name" value="sensory_box"/>
    <property type="match status" value="1"/>
</dbReference>
<dbReference type="InterPro" id="IPR029787">
    <property type="entry name" value="Nucleotide_cyclase"/>
</dbReference>
<evidence type="ECO:0000256" key="1">
    <source>
        <dbReference type="ARBA" id="ARBA00001946"/>
    </source>
</evidence>
<dbReference type="InterPro" id="IPR001610">
    <property type="entry name" value="PAC"/>
</dbReference>
<keyword evidence="3" id="KW-1003">Cell membrane</keyword>
<evidence type="ECO:0000313" key="11">
    <source>
        <dbReference type="EMBL" id="CDH47809.1"/>
    </source>
</evidence>
<keyword evidence="11" id="KW-0808">Transferase</keyword>
<feature type="transmembrane region" description="Helical" evidence="7">
    <location>
        <begin position="20"/>
        <end position="38"/>
    </location>
</feature>
<feature type="transmembrane region" description="Helical" evidence="7">
    <location>
        <begin position="218"/>
        <end position="236"/>
    </location>
</feature>
<dbReference type="InterPro" id="IPR043128">
    <property type="entry name" value="Rev_trsase/Diguanyl_cyclase"/>
</dbReference>
<dbReference type="FunFam" id="3.30.70.270:FF:000001">
    <property type="entry name" value="Diguanylate cyclase domain protein"/>
    <property type="match status" value="1"/>
</dbReference>
<dbReference type="SMART" id="SM00267">
    <property type="entry name" value="GGDEF"/>
    <property type="match status" value="1"/>
</dbReference>
<dbReference type="AlphaFoldDB" id="A0A7U7GGG0"/>
<dbReference type="GO" id="GO:0052621">
    <property type="term" value="F:diguanylate cyclase activity"/>
    <property type="evidence" value="ECO:0007669"/>
    <property type="project" value="UniProtKB-EC"/>
</dbReference>
<evidence type="ECO:0000256" key="3">
    <source>
        <dbReference type="ARBA" id="ARBA00022475"/>
    </source>
</evidence>
<dbReference type="InterPro" id="IPR052155">
    <property type="entry name" value="Biofilm_reg_signaling"/>
</dbReference>
<dbReference type="InterPro" id="IPR013767">
    <property type="entry name" value="PAS_fold"/>
</dbReference>
<dbReference type="Pfam" id="PF08448">
    <property type="entry name" value="PAS_4"/>
    <property type="match status" value="1"/>
</dbReference>
<comment type="subcellular location">
    <subcellularLocation>
        <location evidence="2">Cell membrane</location>
        <topology evidence="2">Multi-pass membrane protein</topology>
    </subcellularLocation>
</comment>
<dbReference type="PANTHER" id="PTHR44757">
    <property type="entry name" value="DIGUANYLATE CYCLASE DGCP"/>
    <property type="match status" value="1"/>
</dbReference>
<keyword evidence="4 7" id="KW-0812">Transmembrane</keyword>
<feature type="domain" description="GGDEF" evidence="10">
    <location>
        <begin position="595"/>
        <end position="728"/>
    </location>
</feature>
<feature type="transmembrane region" description="Helical" evidence="7">
    <location>
        <begin position="144"/>
        <end position="164"/>
    </location>
</feature>
<dbReference type="Proteomes" id="UP000019184">
    <property type="component" value="Unassembled WGS sequence"/>
</dbReference>
<comment type="cofactor">
    <cofactor evidence="1">
        <name>Mg(2+)</name>
        <dbReference type="ChEBI" id="CHEBI:18420"/>
    </cofactor>
</comment>
<dbReference type="EMBL" id="CBTK010000319">
    <property type="protein sequence ID" value="CDH47809.1"/>
    <property type="molecule type" value="Genomic_DNA"/>
</dbReference>
<dbReference type="NCBIfam" id="TIGR00254">
    <property type="entry name" value="GGDEF"/>
    <property type="match status" value="1"/>
</dbReference>
<feature type="transmembrane region" description="Helical" evidence="7">
    <location>
        <begin position="72"/>
        <end position="89"/>
    </location>
</feature>
<dbReference type="CDD" id="cd00130">
    <property type="entry name" value="PAS"/>
    <property type="match status" value="1"/>
</dbReference>
<dbReference type="InterPro" id="IPR000700">
    <property type="entry name" value="PAS-assoc_C"/>
</dbReference>
<feature type="domain" description="PAS" evidence="8">
    <location>
        <begin position="441"/>
        <end position="500"/>
    </location>
</feature>
<dbReference type="Gene3D" id="3.30.450.20">
    <property type="entry name" value="PAS domain"/>
    <property type="match status" value="2"/>
</dbReference>
<dbReference type="PROSITE" id="PS50112">
    <property type="entry name" value="PAS"/>
    <property type="match status" value="1"/>
</dbReference>
<feature type="domain" description="PAC" evidence="9">
    <location>
        <begin position="363"/>
        <end position="415"/>
    </location>
</feature>
<feature type="transmembrane region" description="Helical" evidence="7">
    <location>
        <begin position="268"/>
        <end position="288"/>
    </location>
</feature>
<feature type="transmembrane region" description="Helical" evidence="7">
    <location>
        <begin position="45"/>
        <end position="66"/>
    </location>
</feature>
<name>A0A7U7GGG0_9GAMM</name>
<evidence type="ECO:0000256" key="6">
    <source>
        <dbReference type="ARBA" id="ARBA00023136"/>
    </source>
</evidence>
<evidence type="ECO:0000256" key="4">
    <source>
        <dbReference type="ARBA" id="ARBA00022692"/>
    </source>
</evidence>
<keyword evidence="6 7" id="KW-0472">Membrane</keyword>
<dbReference type="Pfam" id="PF00989">
    <property type="entry name" value="PAS"/>
    <property type="match status" value="1"/>
</dbReference>
<comment type="caution">
    <text evidence="11">The sequence shown here is derived from an EMBL/GenBank/DDBJ whole genome shotgun (WGS) entry which is preliminary data.</text>
</comment>
<evidence type="ECO:0000256" key="2">
    <source>
        <dbReference type="ARBA" id="ARBA00004651"/>
    </source>
</evidence>
<evidence type="ECO:0000259" key="10">
    <source>
        <dbReference type="PROSITE" id="PS50887"/>
    </source>
</evidence>
<dbReference type="InterPro" id="IPR000014">
    <property type="entry name" value="PAS"/>
</dbReference>
<protein>
    <submittedName>
        <fullName evidence="11">Diguanylate cyclase</fullName>
        <ecNumber evidence="11">2.7.7.65</ecNumber>
    </submittedName>
</protein>
<dbReference type="InterPro" id="IPR013656">
    <property type="entry name" value="PAS_4"/>
</dbReference>
<keyword evidence="5 7" id="KW-1133">Transmembrane helix</keyword>
<dbReference type="InterPro" id="IPR000160">
    <property type="entry name" value="GGDEF_dom"/>
</dbReference>
<feature type="transmembrane region" description="Helical" evidence="7">
    <location>
        <begin position="243"/>
        <end position="262"/>
    </location>
</feature>
<dbReference type="InterPro" id="IPR035965">
    <property type="entry name" value="PAS-like_dom_sf"/>
</dbReference>
<dbReference type="PROSITE" id="PS50113">
    <property type="entry name" value="PAC"/>
    <property type="match status" value="1"/>
</dbReference>
<dbReference type="Pfam" id="PF00990">
    <property type="entry name" value="GGDEF"/>
    <property type="match status" value="1"/>
</dbReference>
<dbReference type="SUPFAM" id="SSF55073">
    <property type="entry name" value="Nucleotide cyclase"/>
    <property type="match status" value="1"/>
</dbReference>
<dbReference type="PROSITE" id="PS50887">
    <property type="entry name" value="GGDEF"/>
    <property type="match status" value="1"/>
</dbReference>
<sequence>MLWIAAWYAADRLNHWGGVSLWYLPAGLRFCCLLVFGWRGLLLEWVAELIALLFTTPGMDSISVFLSAPPYWLLYHWMVMPLSYAAVILPLRRWMRNPWDFTNPGHRALFLVAALAVSALAALAGTFGAVYSGLIPLTQGPEALLSWIIGDFTGIIALVPLLLVRVWPGLHHYLQQGCWRRLPLSTAVSSSSDLSTMLIVALALLLVFGIPWRLDLNPHFPLTALLLLLPLAWITLHYSLRGAVLAVVMLDSGLVVLIVLFGQRDAALPYQLVMIAIALVGLWLGGVVEARNRLMVRYRDFASASNDLLWETDVEGRLLEASGRLARHVVLTPGQSWRLLLNDGLQPHLAALEHALSQQQPFHHLEIALQGAGETPRWIQLNGLPLLDELGELIGYRGTAVDVSRSRRAEALLRNYNEELLHEVSERTRALRQTNGELAAKERHLQVLLAAAPVGVLELDDAQCCRYLNANGCALTGCTPEQAQGRHILDFVHPDDRDYVDFIWQINRQSDEVQWLEFRLNRTSLWCAAHWINLAHSDESMDGAIMVLTNATARRQQDERLWTLAHHDTLTDLPNRSLFWDRLGQALRRAKRRESGTAVLWIDLDGFKAVNDSLGHAAGDALLQQVARRLKIRMRDSDTVARMGGDEFAVILPDITESEGAVRVATELTASLAEPFELPQGPAHISGSIGVALYPQHAETAETLTQYADMAMYTAKHAGKNQVQVWYGR</sequence>
<dbReference type="Gene3D" id="3.30.70.270">
    <property type="match status" value="1"/>
</dbReference>
<evidence type="ECO:0000259" key="8">
    <source>
        <dbReference type="PROSITE" id="PS50112"/>
    </source>
</evidence>
<proteinExistence type="predicted"/>
<dbReference type="Pfam" id="PF05231">
    <property type="entry name" value="MASE1"/>
    <property type="match status" value="1"/>
</dbReference>
<dbReference type="CDD" id="cd01949">
    <property type="entry name" value="GGDEF"/>
    <property type="match status" value="1"/>
</dbReference>
<keyword evidence="12" id="KW-1185">Reference proteome</keyword>
<gene>
    <name evidence="11" type="ORF">BN874_990021</name>
</gene>
<dbReference type="EC" id="2.7.7.65" evidence="11"/>
<accession>A0A7U7GGG0</accession>
<dbReference type="SUPFAM" id="SSF55785">
    <property type="entry name" value="PYP-like sensor domain (PAS domain)"/>
    <property type="match status" value="2"/>
</dbReference>
<dbReference type="SMART" id="SM00086">
    <property type="entry name" value="PAC"/>
    <property type="match status" value="2"/>
</dbReference>
<evidence type="ECO:0000313" key="12">
    <source>
        <dbReference type="Proteomes" id="UP000019184"/>
    </source>
</evidence>
<dbReference type="SMART" id="SM00091">
    <property type="entry name" value="PAS"/>
    <property type="match status" value="2"/>
</dbReference>
<feature type="transmembrane region" description="Helical" evidence="7">
    <location>
        <begin position="194"/>
        <end position="212"/>
    </location>
</feature>
<feature type="transmembrane region" description="Helical" evidence="7">
    <location>
        <begin position="109"/>
        <end position="132"/>
    </location>
</feature>
<reference evidence="11 12" key="1">
    <citation type="journal article" date="2014" name="ISME J.">
        <title>Candidatus Competibacter-lineage genomes retrieved from metagenomes reveal functional metabolic diversity.</title>
        <authorList>
            <person name="McIlroy S.J."/>
            <person name="Albertsen M."/>
            <person name="Andresen E.K."/>
            <person name="Saunders A.M."/>
            <person name="Kristiansen R."/>
            <person name="Stokholm-Bjerregaard M."/>
            <person name="Nielsen K.L."/>
            <person name="Nielsen P.H."/>
        </authorList>
    </citation>
    <scope>NUCLEOTIDE SEQUENCE [LARGE SCALE GENOMIC DNA]</scope>
    <source>
        <strain evidence="11 12">Run_B_J11</strain>
    </source>
</reference>
<dbReference type="InterPro" id="IPR007895">
    <property type="entry name" value="MASE1"/>
</dbReference>
<dbReference type="GO" id="GO:0006355">
    <property type="term" value="P:regulation of DNA-templated transcription"/>
    <property type="evidence" value="ECO:0007669"/>
    <property type="project" value="InterPro"/>
</dbReference>
<evidence type="ECO:0000259" key="9">
    <source>
        <dbReference type="PROSITE" id="PS50113"/>
    </source>
</evidence>
<organism evidence="11 12">
    <name type="scientific">Candidatus Contendobacter odensis Run_B_J11</name>
    <dbReference type="NCBI Taxonomy" id="1400861"/>
    <lineage>
        <taxon>Bacteria</taxon>
        <taxon>Pseudomonadati</taxon>
        <taxon>Pseudomonadota</taxon>
        <taxon>Gammaproteobacteria</taxon>
        <taxon>Candidatus Competibacteraceae</taxon>
        <taxon>Candidatus Contendibacter</taxon>
    </lineage>
</organism>
<evidence type="ECO:0000256" key="5">
    <source>
        <dbReference type="ARBA" id="ARBA00022989"/>
    </source>
</evidence>
<keyword evidence="11" id="KW-0548">Nucleotidyltransferase</keyword>
<dbReference type="GO" id="GO:0005886">
    <property type="term" value="C:plasma membrane"/>
    <property type="evidence" value="ECO:0007669"/>
    <property type="project" value="UniProtKB-SubCell"/>
</dbReference>